<dbReference type="SUPFAM" id="SSF56300">
    <property type="entry name" value="Metallo-dependent phosphatases"/>
    <property type="match status" value="1"/>
</dbReference>
<evidence type="ECO:0000256" key="2">
    <source>
        <dbReference type="ARBA" id="ARBA00022801"/>
    </source>
</evidence>
<evidence type="ECO:0000256" key="1">
    <source>
        <dbReference type="ARBA" id="ARBA00022723"/>
    </source>
</evidence>
<comment type="similarity">
    <text evidence="4">Belongs to the cyclic nucleotide phosphodiesterase class-III family.</text>
</comment>
<feature type="domain" description="STAND NTPase 4 small alpha/beta" evidence="6">
    <location>
        <begin position="638"/>
        <end position="692"/>
    </location>
</feature>
<dbReference type="Gene3D" id="3.60.21.10">
    <property type="match status" value="1"/>
</dbReference>
<dbReference type="GO" id="GO:0016787">
    <property type="term" value="F:hydrolase activity"/>
    <property type="evidence" value="ECO:0007669"/>
    <property type="project" value="UniProtKB-KW"/>
</dbReference>
<keyword evidence="2" id="KW-0378">Hydrolase</keyword>
<organism evidence="7 8">
    <name type="scientific">Rhodopseudomonas palustris</name>
    <dbReference type="NCBI Taxonomy" id="1076"/>
    <lineage>
        <taxon>Bacteria</taxon>
        <taxon>Pseudomonadati</taxon>
        <taxon>Pseudomonadota</taxon>
        <taxon>Alphaproteobacteria</taxon>
        <taxon>Hyphomicrobiales</taxon>
        <taxon>Nitrobacteraceae</taxon>
        <taxon>Rhodopseudomonas</taxon>
    </lineage>
</organism>
<dbReference type="AlphaFoldDB" id="A0AAX3E3D5"/>
<dbReference type="Pfam" id="PF00149">
    <property type="entry name" value="Metallophos"/>
    <property type="match status" value="1"/>
</dbReference>
<name>A0AAX3E3D5_RHOPL</name>
<protein>
    <submittedName>
        <fullName evidence="7">Metallophosphoesterase</fullName>
    </submittedName>
</protein>
<dbReference type="RefSeq" id="WP_264076211.1">
    <property type="nucleotide sequence ID" value="NZ_CP076676.1"/>
</dbReference>
<dbReference type="GO" id="GO:0046872">
    <property type="term" value="F:metal ion binding"/>
    <property type="evidence" value="ECO:0007669"/>
    <property type="project" value="UniProtKB-KW"/>
</dbReference>
<reference evidence="7" key="1">
    <citation type="journal article" date="2022" name="Biol. Control">
        <title>In silico genomic analysis of Rhodopseudomonas palustris strains revealed potential biocontrol agents and crop yield enhancers.</title>
        <authorList>
            <person name="Surachat K."/>
            <person name="Kantachote D."/>
            <person name="Deachamag P."/>
            <person name="Wonglapsuwan M."/>
        </authorList>
    </citation>
    <scope>NUCLEOTIDE SEQUENCE</scope>
    <source>
        <strain evidence="7">TLS06</strain>
    </source>
</reference>
<evidence type="ECO:0000259" key="5">
    <source>
        <dbReference type="Pfam" id="PF00149"/>
    </source>
</evidence>
<accession>A0AAX3E3D5</accession>
<evidence type="ECO:0000313" key="8">
    <source>
        <dbReference type="Proteomes" id="UP001163166"/>
    </source>
</evidence>
<keyword evidence="3" id="KW-0408">Iron</keyword>
<evidence type="ECO:0000313" key="7">
    <source>
        <dbReference type="EMBL" id="UYO41489.1"/>
    </source>
</evidence>
<dbReference type="InterPro" id="IPR057123">
    <property type="entry name" value="STAND_NTPase4_dom"/>
</dbReference>
<dbReference type="Pfam" id="PF24406">
    <property type="entry name" value="nSTAND_NTPase4"/>
    <property type="match status" value="1"/>
</dbReference>
<dbReference type="InterPro" id="IPR027417">
    <property type="entry name" value="P-loop_NTPase"/>
</dbReference>
<gene>
    <name evidence="7" type="ORF">KQX62_09435</name>
</gene>
<dbReference type="InterPro" id="IPR004843">
    <property type="entry name" value="Calcineurin-like_PHP"/>
</dbReference>
<dbReference type="PANTHER" id="PTHR42988:SF2">
    <property type="entry name" value="CYCLIC NUCLEOTIDE PHOSPHODIESTERASE CBUA0032-RELATED"/>
    <property type="match status" value="1"/>
</dbReference>
<feature type="domain" description="Calcineurin-like phosphoesterase" evidence="5">
    <location>
        <begin position="1"/>
        <end position="242"/>
    </location>
</feature>
<dbReference type="InterPro" id="IPR029052">
    <property type="entry name" value="Metallo-depent_PP-like"/>
</dbReference>
<proteinExistence type="inferred from homology"/>
<keyword evidence="1" id="KW-0479">Metal-binding</keyword>
<evidence type="ECO:0000256" key="3">
    <source>
        <dbReference type="ARBA" id="ARBA00023004"/>
    </source>
</evidence>
<sequence length="1039" mass="118704">MQFIHITDLHYTINNPFQKALINSLLQDIQIELKTGAAPDFLVFSGDLVNNPDEPNIYDQFEEHFLSPLLNALGLPPSSAILCPGNHDVSHRSLTQWSDERARLATAINNGQPVLDAYISTGPAEAFARALSSGFFDLAARCGHEWKNPFSHHYSFPEKQASFIALNTGYACCLEGSSQDRGHLAISGTRALETFQLAPKDHTIVSLTHHSLSDLNESSSRILIPIINSQSSAHVFGHVHQPYPIIQSTPESACFLTQGGALYERDGQYNGYSFVTIASPEPHISARYRTYYIDRQQFDVGTNVAVNGTFYSSPSAKTYFETHAPPLSNDDVCLWLLESATSVTKELGKTITDRMLCDTFVEPPIHKRPHGDESQSRFSIHQILTSKSNIIISCPSEYGATSLLSYLTIQFHTECRTLQKALVPLFIDARRIRGTYEASVTSTLRSTLPENDDRRFKLKTLHDTERLVILIDDLDISNSQHTEFIASLRKFYPRARLIIAMKFDLIDTERVRPKLEIDDYELLLIGPLSRWKVRALVEKWHLPPVFQTDAVVDEIHSRFQSLGIPQTAAYIVIYLSVLESVEGYNPINSSTVIETFVESVLQKYKPQYAFRSSFDYRNQIHYLGHIAEQMCRKNQFLVEYQELYSWTKVYFDGIGVEHDLPKLIRHFIDNKIFADEGNHIYFRYNIFLSFFIAQQMLQYPPFLSWMLEDLRFINYINEFDIYCGLSRSDLSTLEFFGNEFKQQAAKLAELFQPLAWTDRLEKLSIPAAKKTDTEVLTKSIETQLTGGISAHDRDRAIAETTSDEKDVRPLRERPGRWGTIPRWFLTLRAYTVALKNLENISKQDKEQHIKNVLQGWSSVILYACIAFAKVIEEREIQLGNVHLILELPPKVDARLLRMIFLSIPIYISDLLRRDLGSQKLALQLKNDALVSTLSDSFLQTALYADLKLPEHINRLKAFKDKAAKQSSLIFEEILLLKMRSLFIRLGLQENEQSSFLTVAAEISAELRGLTGAERQREIDRYINEMKRKEQVSRLRELSQ</sequence>
<dbReference type="PANTHER" id="PTHR42988">
    <property type="entry name" value="PHOSPHOHYDROLASE"/>
    <property type="match status" value="1"/>
</dbReference>
<dbReference type="Gene3D" id="3.40.50.300">
    <property type="entry name" value="P-loop containing nucleotide triphosphate hydrolases"/>
    <property type="match status" value="1"/>
</dbReference>
<evidence type="ECO:0000259" key="6">
    <source>
        <dbReference type="Pfam" id="PF24406"/>
    </source>
</evidence>
<evidence type="ECO:0000256" key="4">
    <source>
        <dbReference type="ARBA" id="ARBA00025742"/>
    </source>
</evidence>
<dbReference type="EMBL" id="CP076676">
    <property type="protein sequence ID" value="UYO41489.1"/>
    <property type="molecule type" value="Genomic_DNA"/>
</dbReference>
<dbReference type="InterPro" id="IPR050884">
    <property type="entry name" value="CNP_phosphodiesterase-III"/>
</dbReference>
<dbReference type="Proteomes" id="UP001163166">
    <property type="component" value="Chromosome"/>
</dbReference>